<evidence type="ECO:0000313" key="1">
    <source>
        <dbReference type="EMBL" id="MBF6300943.1"/>
    </source>
</evidence>
<evidence type="ECO:0000313" key="2">
    <source>
        <dbReference type="Proteomes" id="UP000702209"/>
    </source>
</evidence>
<sequence>MGVPMGVILSFIKVTGEQLDQLAKAEAETEELWDLETADGDPSGYLDKSWDGLRYLLEAAEVEVDLFFDGNLLHDEYYGWPADLVRATAERLKATPFDLLAAHYDGTAMDDADVYPRIWSRDGDEGLDYLRYHYGVLVAFFDNAARSGAAAVMHFG</sequence>
<gene>
    <name evidence="1" type="ORF">IU459_25850</name>
</gene>
<dbReference type="SUPFAM" id="SSF111069">
    <property type="entry name" value="Hypothetical protein yfbM"/>
    <property type="match status" value="1"/>
</dbReference>
<dbReference type="Proteomes" id="UP000702209">
    <property type="component" value="Unassembled WGS sequence"/>
</dbReference>
<dbReference type="RefSeq" id="WP_195132169.1">
    <property type="nucleotide sequence ID" value="NZ_JADLQX010000022.1"/>
</dbReference>
<dbReference type="InterPro" id="IPR015068">
    <property type="entry name" value="DUF1877"/>
</dbReference>
<dbReference type="Gene3D" id="3.40.1760.10">
    <property type="entry name" value="YfbM-like super family"/>
    <property type="match status" value="1"/>
</dbReference>
<organism evidence="1 2">
    <name type="scientific">Nocardia amamiensis</name>
    <dbReference type="NCBI Taxonomy" id="404578"/>
    <lineage>
        <taxon>Bacteria</taxon>
        <taxon>Bacillati</taxon>
        <taxon>Actinomycetota</taxon>
        <taxon>Actinomycetes</taxon>
        <taxon>Mycobacteriales</taxon>
        <taxon>Nocardiaceae</taxon>
        <taxon>Nocardia</taxon>
    </lineage>
</organism>
<comment type="caution">
    <text evidence="1">The sequence shown here is derived from an EMBL/GenBank/DDBJ whole genome shotgun (WGS) entry which is preliminary data.</text>
</comment>
<name>A0ABS0D1F2_9NOCA</name>
<proteinExistence type="predicted"/>
<protein>
    <submittedName>
        <fullName evidence="1">YfbM family protein</fullName>
    </submittedName>
</protein>
<dbReference type="InterPro" id="IPR035944">
    <property type="entry name" value="YfbM-like_sf"/>
</dbReference>
<reference evidence="1 2" key="1">
    <citation type="submission" date="2020-10" db="EMBL/GenBank/DDBJ databases">
        <title>Identification of Nocardia species via Next-generation sequencing and recognition of intraspecies genetic diversity.</title>
        <authorList>
            <person name="Li P."/>
            <person name="Li P."/>
            <person name="Lu B."/>
        </authorList>
    </citation>
    <scope>NUCLEOTIDE SEQUENCE [LARGE SCALE GENOMIC DNA]</scope>
    <source>
        <strain evidence="1 2">BJ06-0157</strain>
    </source>
</reference>
<keyword evidence="2" id="KW-1185">Reference proteome</keyword>
<dbReference type="EMBL" id="JADLQX010000022">
    <property type="protein sequence ID" value="MBF6300943.1"/>
    <property type="molecule type" value="Genomic_DNA"/>
</dbReference>
<dbReference type="Pfam" id="PF08974">
    <property type="entry name" value="DUF1877"/>
    <property type="match status" value="1"/>
</dbReference>
<accession>A0ABS0D1F2</accession>